<reference evidence="2 3" key="1">
    <citation type="journal article" date="2019" name="Nat. Med.">
        <title>A library of human gut bacterial isolates paired with longitudinal multiomics data enables mechanistic microbiome research.</title>
        <authorList>
            <person name="Poyet M."/>
            <person name="Groussin M."/>
            <person name="Gibbons S.M."/>
            <person name="Avila-Pacheco J."/>
            <person name="Jiang X."/>
            <person name="Kearney S.M."/>
            <person name="Perrotta A.R."/>
            <person name="Berdy B."/>
            <person name="Zhao S."/>
            <person name="Lieberman T.D."/>
            <person name="Swanson P.K."/>
            <person name="Smith M."/>
            <person name="Roesemann S."/>
            <person name="Alexander J.E."/>
            <person name="Rich S.A."/>
            <person name="Livny J."/>
            <person name="Vlamakis H."/>
            <person name="Clish C."/>
            <person name="Bullock K."/>
            <person name="Deik A."/>
            <person name="Scott J."/>
            <person name="Pierce K.A."/>
            <person name="Xavier R.J."/>
            <person name="Alm E.J."/>
        </authorList>
    </citation>
    <scope>NUCLEOTIDE SEQUENCE [LARGE SCALE GENOMIC DNA]</scope>
    <source>
        <strain evidence="2 3">BIOML-A15</strain>
    </source>
</reference>
<dbReference type="SUPFAM" id="SSF51658">
    <property type="entry name" value="Xylose isomerase-like"/>
    <property type="match status" value="1"/>
</dbReference>
<dbReference type="Gene3D" id="3.20.20.150">
    <property type="entry name" value="Divalent-metal-dependent TIM barrel enzymes"/>
    <property type="match status" value="1"/>
</dbReference>
<feature type="domain" description="Xylose isomerase-like TIM barrel" evidence="1">
    <location>
        <begin position="95"/>
        <end position="289"/>
    </location>
</feature>
<dbReference type="AlphaFoldDB" id="A0A7J4XUW2"/>
<dbReference type="InterPro" id="IPR050312">
    <property type="entry name" value="IolE/XylAMocC-like"/>
</dbReference>
<comment type="caution">
    <text evidence="2">The sequence shown here is derived from an EMBL/GenBank/DDBJ whole genome shotgun (WGS) entry which is preliminary data.</text>
</comment>
<dbReference type="Proteomes" id="UP000424805">
    <property type="component" value="Unassembled WGS sequence"/>
</dbReference>
<dbReference type="EMBL" id="VWFP01000018">
    <property type="protein sequence ID" value="KAA4624255.1"/>
    <property type="molecule type" value="Genomic_DNA"/>
</dbReference>
<evidence type="ECO:0000313" key="3">
    <source>
        <dbReference type="Proteomes" id="UP000424805"/>
    </source>
</evidence>
<dbReference type="InterPro" id="IPR036237">
    <property type="entry name" value="Xyl_isomerase-like_sf"/>
</dbReference>
<evidence type="ECO:0000313" key="2">
    <source>
        <dbReference type="EMBL" id="KAA4624255.1"/>
    </source>
</evidence>
<organism evidence="2 3">
    <name type="scientific">Bacteroides ovatus</name>
    <dbReference type="NCBI Taxonomy" id="28116"/>
    <lineage>
        <taxon>Bacteria</taxon>
        <taxon>Pseudomonadati</taxon>
        <taxon>Bacteroidota</taxon>
        <taxon>Bacteroidia</taxon>
        <taxon>Bacteroidales</taxon>
        <taxon>Bacteroidaceae</taxon>
        <taxon>Bacteroides</taxon>
    </lineage>
</organism>
<accession>A0A7J4XUW2</accession>
<dbReference type="Pfam" id="PF01261">
    <property type="entry name" value="AP_endonuc_2"/>
    <property type="match status" value="1"/>
</dbReference>
<evidence type="ECO:0000259" key="1">
    <source>
        <dbReference type="Pfam" id="PF01261"/>
    </source>
</evidence>
<protein>
    <submittedName>
        <fullName evidence="2">Sugar phosphate isomerase/epimerase</fullName>
    </submittedName>
</protein>
<proteinExistence type="predicted"/>
<dbReference type="GO" id="GO:0016853">
    <property type="term" value="F:isomerase activity"/>
    <property type="evidence" value="ECO:0007669"/>
    <property type="project" value="UniProtKB-KW"/>
</dbReference>
<dbReference type="PANTHER" id="PTHR12110">
    <property type="entry name" value="HYDROXYPYRUVATE ISOMERASE"/>
    <property type="match status" value="1"/>
</dbReference>
<dbReference type="InterPro" id="IPR013022">
    <property type="entry name" value="Xyl_isomerase-like_TIM-brl"/>
</dbReference>
<dbReference type="PANTHER" id="PTHR12110:SF53">
    <property type="entry name" value="BLR5974 PROTEIN"/>
    <property type="match status" value="1"/>
</dbReference>
<sequence>MRIETDAKIERRIENIPARKKIVPRFDLQKDYKIDQPQVEVGLNAFSFNDELIDYAKGLGGGLSVFDLIDFCALHNIKALDLTAYYLIGYPDVPADNYLFEIKRYARKRNIHLSGTGVWNDFADPDPQRRKYFVRLIKNWIEASSKMGIEVIRVFSGVPPEGYTEEKRPEIVSQIVECLKECAVHAGKYGIMIGLQHHADMLRTADETIEMIKKIDSPWVAVILDTGNLISEDPYADMDKLMPYVISWQLKESVFGWNLSVRTDLKKIMQIVRKHNYRGYLPVETLNTGICKYDPYEQVPRFINEVRQAIASAF</sequence>
<name>A0A7J4XUW2_BACOV</name>
<gene>
    <name evidence="2" type="ORF">F3B90_17325</name>
</gene>
<keyword evidence="2" id="KW-0413">Isomerase</keyword>